<dbReference type="InterPro" id="IPR011760">
    <property type="entry name" value="PsdUridine_synth_TruD_insert"/>
</dbReference>
<dbReference type="PANTHER" id="PTHR13326:SF31">
    <property type="entry name" value="PSEUDOURIDYLATE SYNTHASE 7 HOMOLOG"/>
    <property type="match status" value="1"/>
</dbReference>
<evidence type="ECO:0000256" key="2">
    <source>
        <dbReference type="ARBA" id="ARBA00022694"/>
    </source>
</evidence>
<accession>A0A8J2S2G0</accession>
<dbReference type="SUPFAM" id="SSF55120">
    <property type="entry name" value="Pseudouridine synthase"/>
    <property type="match status" value="1"/>
</dbReference>
<evidence type="ECO:0000256" key="1">
    <source>
        <dbReference type="ARBA" id="ARBA00007953"/>
    </source>
</evidence>
<dbReference type="Proteomes" id="UP000789390">
    <property type="component" value="Unassembled WGS sequence"/>
</dbReference>
<feature type="region of interest" description="Disordered" evidence="5">
    <location>
        <begin position="569"/>
        <end position="599"/>
    </location>
</feature>
<feature type="domain" description="TRUD" evidence="6">
    <location>
        <begin position="182"/>
        <end position="405"/>
    </location>
</feature>
<keyword evidence="2" id="KW-0819">tRNA processing</keyword>
<dbReference type="GO" id="GO:0005634">
    <property type="term" value="C:nucleus"/>
    <property type="evidence" value="ECO:0007669"/>
    <property type="project" value="TreeGrafter"/>
</dbReference>
<evidence type="ECO:0000256" key="5">
    <source>
        <dbReference type="SAM" id="MobiDB-lite"/>
    </source>
</evidence>
<name>A0A8J2S2G0_9CRUS</name>
<evidence type="ECO:0000256" key="4">
    <source>
        <dbReference type="ARBA" id="ARBA00036943"/>
    </source>
</evidence>
<dbReference type="PANTHER" id="PTHR13326">
    <property type="entry name" value="TRNA PSEUDOURIDINE SYNTHASE D"/>
    <property type="match status" value="1"/>
</dbReference>
<dbReference type="InterPro" id="IPR042214">
    <property type="entry name" value="TruD_catalytic"/>
</dbReference>
<comment type="caution">
    <text evidence="7">The sequence shown here is derived from an EMBL/GenBank/DDBJ whole genome shotgun (WGS) entry which is preliminary data.</text>
</comment>
<dbReference type="GO" id="GO:0003723">
    <property type="term" value="F:RNA binding"/>
    <property type="evidence" value="ECO:0007669"/>
    <property type="project" value="InterPro"/>
</dbReference>
<comment type="similarity">
    <text evidence="1">Belongs to the pseudouridine synthase TruD family.</text>
</comment>
<proteinExistence type="inferred from homology"/>
<dbReference type="GO" id="GO:0008033">
    <property type="term" value="P:tRNA processing"/>
    <property type="evidence" value="ECO:0007669"/>
    <property type="project" value="UniProtKB-KW"/>
</dbReference>
<evidence type="ECO:0000313" key="7">
    <source>
        <dbReference type="EMBL" id="CAH0108171.1"/>
    </source>
</evidence>
<comment type="catalytic activity">
    <reaction evidence="4">
        <text>a uridine in tRNA = a pseudouridine in tRNA</text>
        <dbReference type="Rhea" id="RHEA:54572"/>
        <dbReference type="Rhea" id="RHEA-COMP:13339"/>
        <dbReference type="Rhea" id="RHEA-COMP:13934"/>
        <dbReference type="ChEBI" id="CHEBI:65314"/>
        <dbReference type="ChEBI" id="CHEBI:65315"/>
    </reaction>
</comment>
<sequence length="688" mass="78766">MEKAFEYQKLQQNQINDITADTSKKSVTVSNTNNSRFSVLKPEFEIQTSKEEKHKKISLENNSAIDSFKKGKYNNPTKVKNNEREKLLESYLRNSAEKRRTNSRNNGFSKTESEVGITEYVFRNQGFTSTRFRYKGKDKADFQVRPFILDAGAYFPGERKDHYTIALRNVIGDQSYIEMCLKSLKDFGFINYYETHFGNNHLIGKELLLEHWQEAVDLILEEWLVSRKPTNFALACFVYTSSRDILKALSMIANYQMDSVPSKLLFSIKQHGENLAEALDTIPLKLRQSYVLAYQYSIWNKIVSKRIAKFGLKLIIGDLVFAQGNDNNGQHNQREVLFIDDGNIHKYTIYDVVLPLPGSDIIYPANEDIDWYDDLFKAEGISKMDFYLKSKTCGLTGGYRPMILRPFNLKWKFVRYDHPRQKLFLSDLEQLLGHPPVGSLLLGAYLGLVLQFNLPAFASVSMALREILKKDINEATVENQNLWSELCTNQKRPVGKDLQIKEANDNLCRISALPVSKINNSLLGFYSPLDKQLSRDNLVEQPIPCPPSTNESQLIEIPLEKTDTILNLPPATKKPFEQPQVKKEPTANERSASITKDSSEELQKERIIVECSTLNRMPQLIVNECLKEPQTKCIKQEPGISRTRPSTIKACVEEPLKKKIKTDPDAKTSNLSNFKSIIYIDLSSDEED</sequence>
<dbReference type="GO" id="GO:0009982">
    <property type="term" value="F:pseudouridine synthase activity"/>
    <property type="evidence" value="ECO:0007669"/>
    <property type="project" value="InterPro"/>
</dbReference>
<keyword evidence="8" id="KW-1185">Reference proteome</keyword>
<dbReference type="GO" id="GO:0001522">
    <property type="term" value="P:pseudouridine synthesis"/>
    <property type="evidence" value="ECO:0007669"/>
    <property type="project" value="InterPro"/>
</dbReference>
<dbReference type="Pfam" id="PF01142">
    <property type="entry name" value="TruD"/>
    <property type="match status" value="1"/>
</dbReference>
<dbReference type="PROSITE" id="PS50984">
    <property type="entry name" value="TRUD"/>
    <property type="match status" value="1"/>
</dbReference>
<protein>
    <recommendedName>
        <fullName evidence="6">TRUD domain-containing protein</fullName>
    </recommendedName>
</protein>
<dbReference type="InterPro" id="IPR001656">
    <property type="entry name" value="PsdUridine_synth_TruD"/>
</dbReference>
<feature type="compositionally biased region" description="Basic and acidic residues" evidence="5">
    <location>
        <begin position="574"/>
        <end position="587"/>
    </location>
</feature>
<dbReference type="InterPro" id="IPR020103">
    <property type="entry name" value="PsdUridine_synth_cat_dom_sf"/>
</dbReference>
<keyword evidence="3" id="KW-0413">Isomerase</keyword>
<organism evidence="7 8">
    <name type="scientific">Daphnia galeata</name>
    <dbReference type="NCBI Taxonomy" id="27404"/>
    <lineage>
        <taxon>Eukaryota</taxon>
        <taxon>Metazoa</taxon>
        <taxon>Ecdysozoa</taxon>
        <taxon>Arthropoda</taxon>
        <taxon>Crustacea</taxon>
        <taxon>Branchiopoda</taxon>
        <taxon>Diplostraca</taxon>
        <taxon>Cladocera</taxon>
        <taxon>Anomopoda</taxon>
        <taxon>Daphniidae</taxon>
        <taxon>Daphnia</taxon>
    </lineage>
</organism>
<gene>
    <name evidence="7" type="ORF">DGAL_LOCUS11538</name>
</gene>
<reference evidence="7" key="1">
    <citation type="submission" date="2021-11" db="EMBL/GenBank/DDBJ databases">
        <authorList>
            <person name="Schell T."/>
        </authorList>
    </citation>
    <scope>NUCLEOTIDE SEQUENCE</scope>
    <source>
        <strain evidence="7">M5</strain>
    </source>
</reference>
<evidence type="ECO:0000259" key="6">
    <source>
        <dbReference type="PROSITE" id="PS50984"/>
    </source>
</evidence>
<dbReference type="EMBL" id="CAKKLH010000281">
    <property type="protein sequence ID" value="CAH0108171.1"/>
    <property type="molecule type" value="Genomic_DNA"/>
</dbReference>
<dbReference type="AlphaFoldDB" id="A0A8J2S2G0"/>
<dbReference type="Gene3D" id="3.30.2350.20">
    <property type="entry name" value="TruD, catalytic domain"/>
    <property type="match status" value="1"/>
</dbReference>
<evidence type="ECO:0000313" key="8">
    <source>
        <dbReference type="Proteomes" id="UP000789390"/>
    </source>
</evidence>
<dbReference type="OrthoDB" id="447290at2759"/>
<evidence type="ECO:0000256" key="3">
    <source>
        <dbReference type="ARBA" id="ARBA00023235"/>
    </source>
</evidence>